<keyword evidence="3" id="KW-0805">Transcription regulation</keyword>
<dbReference type="InterPro" id="IPR007219">
    <property type="entry name" value="XnlR_reg_dom"/>
</dbReference>
<dbReference type="Gene3D" id="4.10.240.10">
    <property type="entry name" value="Zn(2)-C6 fungal-type DNA-binding domain"/>
    <property type="match status" value="1"/>
</dbReference>
<keyword evidence="2" id="KW-0479">Metal-binding</keyword>
<dbReference type="GeneID" id="19155232"/>
<evidence type="ECO:0000256" key="4">
    <source>
        <dbReference type="ARBA" id="ARBA00023125"/>
    </source>
</evidence>
<feature type="compositionally biased region" description="Polar residues" evidence="8">
    <location>
        <begin position="94"/>
        <end position="111"/>
    </location>
</feature>
<keyword evidence="5" id="KW-0804">Transcription</keyword>
<organism evidence="10 11">
    <name type="scientific">Capronia coronata CBS 617.96</name>
    <dbReference type="NCBI Taxonomy" id="1182541"/>
    <lineage>
        <taxon>Eukaryota</taxon>
        <taxon>Fungi</taxon>
        <taxon>Dikarya</taxon>
        <taxon>Ascomycota</taxon>
        <taxon>Pezizomycotina</taxon>
        <taxon>Eurotiomycetes</taxon>
        <taxon>Chaetothyriomycetidae</taxon>
        <taxon>Chaetothyriales</taxon>
        <taxon>Herpotrichiellaceae</taxon>
        <taxon>Capronia</taxon>
    </lineage>
</organism>
<dbReference type="InterPro" id="IPR001138">
    <property type="entry name" value="Zn2Cys6_DnaBD"/>
</dbReference>
<evidence type="ECO:0000256" key="8">
    <source>
        <dbReference type="SAM" id="MobiDB-lite"/>
    </source>
</evidence>
<dbReference type="AlphaFoldDB" id="W9ZL02"/>
<dbReference type="CDD" id="cd12148">
    <property type="entry name" value="fungal_TF_MHR"/>
    <property type="match status" value="1"/>
</dbReference>
<dbReference type="InterPro" id="IPR036864">
    <property type="entry name" value="Zn2-C6_fun-type_DNA-bd_sf"/>
</dbReference>
<dbReference type="STRING" id="1182541.W9ZL02"/>
<feature type="domain" description="Zn(2)-C6 fungal-type" evidence="9">
    <location>
        <begin position="28"/>
        <end position="58"/>
    </location>
</feature>
<name>W9ZL02_9EURO</name>
<evidence type="ECO:0000256" key="1">
    <source>
        <dbReference type="ARBA" id="ARBA00004123"/>
    </source>
</evidence>
<comment type="caution">
    <text evidence="10">The sequence shown here is derived from an EMBL/GenBank/DDBJ whole genome shotgun (WGS) entry which is preliminary data.</text>
</comment>
<gene>
    <name evidence="10" type="ORF">A1O1_00323</name>
</gene>
<dbReference type="Pfam" id="PF00172">
    <property type="entry name" value="Zn_clus"/>
    <property type="match status" value="1"/>
</dbReference>
<proteinExistence type="predicted"/>
<dbReference type="InterPro" id="IPR050613">
    <property type="entry name" value="Sec_Metabolite_Reg"/>
</dbReference>
<evidence type="ECO:0000256" key="7">
    <source>
        <dbReference type="SAM" id="Coils"/>
    </source>
</evidence>
<dbReference type="SUPFAM" id="SSF57701">
    <property type="entry name" value="Zn2/Cys6 DNA-binding domain"/>
    <property type="match status" value="1"/>
</dbReference>
<dbReference type="Proteomes" id="UP000019484">
    <property type="component" value="Unassembled WGS sequence"/>
</dbReference>
<reference evidence="10 11" key="1">
    <citation type="submission" date="2013-03" db="EMBL/GenBank/DDBJ databases">
        <title>The Genome Sequence of Capronia coronata CBS 617.96.</title>
        <authorList>
            <consortium name="The Broad Institute Genomics Platform"/>
            <person name="Cuomo C."/>
            <person name="de Hoog S."/>
            <person name="Gorbushina A."/>
            <person name="Walker B."/>
            <person name="Young S.K."/>
            <person name="Zeng Q."/>
            <person name="Gargeya S."/>
            <person name="Fitzgerald M."/>
            <person name="Haas B."/>
            <person name="Abouelleil A."/>
            <person name="Allen A.W."/>
            <person name="Alvarado L."/>
            <person name="Arachchi H.M."/>
            <person name="Berlin A.M."/>
            <person name="Chapman S.B."/>
            <person name="Gainer-Dewar J."/>
            <person name="Goldberg J."/>
            <person name="Griggs A."/>
            <person name="Gujja S."/>
            <person name="Hansen M."/>
            <person name="Howarth C."/>
            <person name="Imamovic A."/>
            <person name="Ireland A."/>
            <person name="Larimer J."/>
            <person name="McCowan C."/>
            <person name="Murphy C."/>
            <person name="Pearson M."/>
            <person name="Poon T.W."/>
            <person name="Priest M."/>
            <person name="Roberts A."/>
            <person name="Saif S."/>
            <person name="Shea T."/>
            <person name="Sisk P."/>
            <person name="Sykes S."/>
            <person name="Wortman J."/>
            <person name="Nusbaum C."/>
            <person name="Birren B."/>
        </authorList>
    </citation>
    <scope>NUCLEOTIDE SEQUENCE [LARGE SCALE GENOMIC DNA]</scope>
    <source>
        <strain evidence="10 11">CBS 617.96</strain>
    </source>
</reference>
<dbReference type="GO" id="GO:0008270">
    <property type="term" value="F:zinc ion binding"/>
    <property type="evidence" value="ECO:0007669"/>
    <property type="project" value="InterPro"/>
</dbReference>
<dbReference type="GO" id="GO:0003677">
    <property type="term" value="F:DNA binding"/>
    <property type="evidence" value="ECO:0007669"/>
    <property type="project" value="UniProtKB-KW"/>
</dbReference>
<comment type="subcellular location">
    <subcellularLocation>
        <location evidence="1">Nucleus</location>
    </subcellularLocation>
</comment>
<feature type="coiled-coil region" evidence="7">
    <location>
        <begin position="430"/>
        <end position="457"/>
    </location>
</feature>
<dbReference type="HOGENOM" id="CLU_004083_5_3_1"/>
<evidence type="ECO:0000313" key="10">
    <source>
        <dbReference type="EMBL" id="EXJ95204.1"/>
    </source>
</evidence>
<dbReference type="PANTHER" id="PTHR31001">
    <property type="entry name" value="UNCHARACTERIZED TRANSCRIPTIONAL REGULATORY PROTEIN"/>
    <property type="match status" value="1"/>
</dbReference>
<dbReference type="Pfam" id="PF04082">
    <property type="entry name" value="Fungal_trans"/>
    <property type="match status" value="1"/>
</dbReference>
<dbReference type="RefSeq" id="XP_007719433.1">
    <property type="nucleotide sequence ID" value="XM_007721243.1"/>
</dbReference>
<evidence type="ECO:0000256" key="6">
    <source>
        <dbReference type="ARBA" id="ARBA00023242"/>
    </source>
</evidence>
<protein>
    <recommendedName>
        <fullName evidence="9">Zn(2)-C6 fungal-type domain-containing protein</fullName>
    </recommendedName>
</protein>
<dbReference type="CDD" id="cd00067">
    <property type="entry name" value="GAL4"/>
    <property type="match status" value="1"/>
</dbReference>
<dbReference type="EMBL" id="AMWN01000001">
    <property type="protein sequence ID" value="EXJ95204.1"/>
    <property type="molecule type" value="Genomic_DNA"/>
</dbReference>
<keyword evidence="11" id="KW-1185">Reference proteome</keyword>
<dbReference type="GO" id="GO:0000981">
    <property type="term" value="F:DNA-binding transcription factor activity, RNA polymerase II-specific"/>
    <property type="evidence" value="ECO:0007669"/>
    <property type="project" value="InterPro"/>
</dbReference>
<sequence length="703" mass="78869">MVDIRNGSPTSGDRPSNHPSPLEIMSYACQSCVRRKVKCDKTIPACSSCIRGKVECIYQAPSARRPKRKRSETVYERLARYERALQESGLLSKADTTPVSCSDTPKSTPATDSLHIDQPETTKSGKLLSGECKARYIDGHLWRDLGEIDMLEMSENEEDSLPAPVDSSSPNHDLLLSSLHGKPHNLTEYHPSPKDVVKLWTMYTENVEPLCKVLHTPSTARLVERVSQQPGTASKMHECLLFAIYHFAVYSITDEDCMREFGQSQGVLLGRYQHAVRQALVNASWLKTTAMPVMQAYVLFLMAMRTQIDPHTFWILTGVAVRIAQRMGLHHDGESLGLPPFDVEMRRRVFWQLLPLEGYAGQISGTGISITPDSWDTRQPLNVNDDQIYPGMTQMPEEQTGATEMIYCLARTELSKFYTRTGVKTKEVGASLQLRDNEQLEKLIDEVENTIEAKYLRYCDIVDPLHFLTLGRIRSAANVVRLHSRMPQLMKKSVGDHERRALCVLAQKILEADSAVYSHPRMKKFHWSFKSFFLGDALLCILTSLVRPGFFAPAELDTAWSKLADVFSNHPEILEAKRAIHIAVGNVTLKAWTANPPTDSMPEPGFITALRCSQRTAKQAKPPDANDPGSNMLKDDVLEGVPQTAPLLLSPPDSVADALFGSLDDGMDNLGNDFNLDVADRLFWDQFIRDYENSTDMPKTWNV</sequence>
<evidence type="ECO:0000256" key="3">
    <source>
        <dbReference type="ARBA" id="ARBA00023015"/>
    </source>
</evidence>
<keyword evidence="6" id="KW-0539">Nucleus</keyword>
<feature type="region of interest" description="Disordered" evidence="8">
    <location>
        <begin position="92"/>
        <end position="122"/>
    </location>
</feature>
<evidence type="ECO:0000313" key="11">
    <source>
        <dbReference type="Proteomes" id="UP000019484"/>
    </source>
</evidence>
<accession>W9ZL02</accession>
<feature type="region of interest" description="Disordered" evidence="8">
    <location>
        <begin position="1"/>
        <end position="20"/>
    </location>
</feature>
<dbReference type="PROSITE" id="PS50048">
    <property type="entry name" value="ZN2_CY6_FUNGAL_2"/>
    <property type="match status" value="1"/>
</dbReference>
<evidence type="ECO:0000256" key="5">
    <source>
        <dbReference type="ARBA" id="ARBA00023163"/>
    </source>
</evidence>
<keyword evidence="7" id="KW-0175">Coiled coil</keyword>
<dbReference type="SMART" id="SM00906">
    <property type="entry name" value="Fungal_trans"/>
    <property type="match status" value="1"/>
</dbReference>
<evidence type="ECO:0000259" key="9">
    <source>
        <dbReference type="PROSITE" id="PS50048"/>
    </source>
</evidence>
<evidence type="ECO:0000256" key="2">
    <source>
        <dbReference type="ARBA" id="ARBA00022723"/>
    </source>
</evidence>
<dbReference type="eggNOG" id="ENOG502QYWX">
    <property type="taxonomic scope" value="Eukaryota"/>
</dbReference>
<dbReference type="PANTHER" id="PTHR31001:SF85">
    <property type="entry name" value="ZN(II)2CYS6 TRANSCRIPTION FACTOR (EUROFUNG)"/>
    <property type="match status" value="1"/>
</dbReference>
<feature type="compositionally biased region" description="Polar residues" evidence="8">
    <location>
        <begin position="7"/>
        <end position="19"/>
    </location>
</feature>
<dbReference type="GO" id="GO:0005634">
    <property type="term" value="C:nucleus"/>
    <property type="evidence" value="ECO:0007669"/>
    <property type="project" value="UniProtKB-SubCell"/>
</dbReference>
<dbReference type="SMART" id="SM00066">
    <property type="entry name" value="GAL4"/>
    <property type="match status" value="1"/>
</dbReference>
<keyword evidence="4" id="KW-0238">DNA-binding</keyword>
<dbReference type="GO" id="GO:0006351">
    <property type="term" value="P:DNA-templated transcription"/>
    <property type="evidence" value="ECO:0007669"/>
    <property type="project" value="InterPro"/>
</dbReference>
<dbReference type="OrthoDB" id="435881at2759"/>
<feature type="region of interest" description="Disordered" evidence="8">
    <location>
        <begin position="155"/>
        <end position="177"/>
    </location>
</feature>